<feature type="region of interest" description="Disordered" evidence="16">
    <location>
        <begin position="454"/>
        <end position="614"/>
    </location>
</feature>
<feature type="compositionally biased region" description="Low complexity" evidence="16">
    <location>
        <begin position="29"/>
        <end position="46"/>
    </location>
</feature>
<feature type="region of interest" description="Disordered" evidence="16">
    <location>
        <begin position="631"/>
        <end position="738"/>
    </location>
</feature>
<evidence type="ECO:0000256" key="6">
    <source>
        <dbReference type="ARBA" id="ARBA00022454"/>
    </source>
</evidence>
<feature type="compositionally biased region" description="Low complexity" evidence="16">
    <location>
        <begin position="270"/>
        <end position="299"/>
    </location>
</feature>
<feature type="compositionally biased region" description="Low complexity" evidence="16">
    <location>
        <begin position="654"/>
        <end position="669"/>
    </location>
</feature>
<feature type="compositionally biased region" description="Acidic residues" evidence="16">
    <location>
        <begin position="467"/>
        <end position="477"/>
    </location>
</feature>
<feature type="compositionally biased region" description="Pro residues" evidence="16">
    <location>
        <begin position="260"/>
        <end position="269"/>
    </location>
</feature>
<dbReference type="GO" id="GO:0043130">
    <property type="term" value="F:ubiquitin binding"/>
    <property type="evidence" value="ECO:0007669"/>
    <property type="project" value="InterPro"/>
</dbReference>
<feature type="compositionally biased region" description="Low complexity" evidence="16">
    <location>
        <begin position="631"/>
        <end position="645"/>
    </location>
</feature>
<dbReference type="GO" id="GO:0005634">
    <property type="term" value="C:nucleus"/>
    <property type="evidence" value="ECO:0007669"/>
    <property type="project" value="UniProtKB-SubCell"/>
</dbReference>
<dbReference type="EMBL" id="KL584975">
    <property type="protein sequence ID" value="KEQ88587.1"/>
    <property type="molecule type" value="Genomic_DNA"/>
</dbReference>
<feature type="compositionally biased region" description="Polar residues" evidence="16">
    <location>
        <begin position="569"/>
        <end position="578"/>
    </location>
</feature>
<protein>
    <recommendedName>
        <fullName evidence="5">RNA polymerase II degradation factor 1</fullName>
    </recommendedName>
</protein>
<dbReference type="STRING" id="1043002.A0A074Y327"/>
<dbReference type="PROSITE" id="PS51140">
    <property type="entry name" value="CUE"/>
    <property type="match status" value="1"/>
</dbReference>
<evidence type="ECO:0000256" key="4">
    <source>
        <dbReference type="ARBA" id="ARBA00005491"/>
    </source>
</evidence>
<accession>A0A074Y327</accession>
<dbReference type="GeneID" id="40749848"/>
<dbReference type="Pfam" id="PF02845">
    <property type="entry name" value="CUE"/>
    <property type="match status" value="1"/>
</dbReference>
<feature type="region of interest" description="Disordered" evidence="16">
    <location>
        <begin position="795"/>
        <end position="954"/>
    </location>
</feature>
<gene>
    <name evidence="18" type="ORF">M438DRAFT_361901</name>
</gene>
<sequence>MSEFDSRPVASRGRSSTRGGRASHPRGPPRQSQTSSTGPSSSVQFDDSFDDQGELGNMKKTYSTQLSFMRDMFPDWTDDDLVFAIAEADGDVQIVIDRITQGNVSQFAQVPKKGKDRARSKAKDAPATAGADQSSIPLRAGRGRGGFESSRGGRGRGTDRGRGGFRGARGGHAAVSDSFPKDTPAVSVPTTESPAWDNVAAEPAAAPLAWDTPAVTEQGAWGNATTTSDATPTAVPEISKSAALHESSAKKTWASMFAKPKPPPVPVVPKQPIQAAAPIAAVEPSPAPAELPEQSEPSSIAPQEPIPEQVQQLEPEVAPAVAEEKPTEVEQTETAPIASEPSPAAVESSTLSPEADLASSHAPLTEDNLEHLPDTSIKPATQTVASTVGSVDPRVATPATSQQAPIGRPPMGGYAASAYRAAGTPGRNSSYQRRVLEQQEAVVMPGHNAVDRAAVQFGSMGLNGEPDSLDVDEEREEPETRTQPPQQSPPSQPRASLPPAPRQPAISQESSIHDSIPTPKQAPGLPPVPQQSFGGHQDASPIGSVPQEHSQSQGYGQYSRYGQSGMQQPDMSAQSQKSFDPFSHQAPSTAYDHYASQHSAQQHQPFGAFSSAPSDYSQYYTADQQRNAYQSYYGGSYGQQASQSQDNTANQQRSSSGFGSAPSESAFSATQAPQQVSNVPSLYSAQQDPYKLSQSRYGEAPGSGQNTPAPSNSQVPAAAAPSAAMHQQPHSQYNPAYPYGHPYYQSPYHAAYQNQFGYQQPAYGSPFGGKGAMYGQPHGYGMNSASSYDHSASPANAGGFGAQPSMQSRDTGISSGLGDYGRTSAQPSNLSSGFGGMSEPFGRSQSGYQGQTQGYGQQQSSGQADDLKPFGESKASGPSPGLGQPGRPSSAANSVGGQTPSTTLPPPQSHQAGFGGYPGFNSQYGLGGLGGQSHQQQQQQQQQQQGGYGGYGSGFGNSYYGARGGWGGNYGGH</sequence>
<reference evidence="18 19" key="1">
    <citation type="journal article" date="2014" name="BMC Genomics">
        <title>Genome sequencing of four Aureobasidium pullulans varieties: biotechnological potential, stress tolerance, and description of new species.</title>
        <authorList>
            <person name="Gostin Ar C."/>
            <person name="Ohm R.A."/>
            <person name="Kogej T."/>
            <person name="Sonjak S."/>
            <person name="Turk M."/>
            <person name="Zajc J."/>
            <person name="Zalar P."/>
            <person name="Grube M."/>
            <person name="Sun H."/>
            <person name="Han J."/>
            <person name="Sharma A."/>
            <person name="Chiniquy J."/>
            <person name="Ngan C.Y."/>
            <person name="Lipzen A."/>
            <person name="Barry K."/>
            <person name="Grigoriev I.V."/>
            <person name="Gunde-Cimerman N."/>
        </authorList>
    </citation>
    <scope>NUCLEOTIDE SEQUENCE [LARGE SCALE GENOMIC DNA]</scope>
    <source>
        <strain evidence="18 19">EXF-150</strain>
    </source>
</reference>
<keyword evidence="12" id="KW-0779">Telomere</keyword>
<dbReference type="InterPro" id="IPR051833">
    <property type="entry name" value="TC-DDR_regulator"/>
</dbReference>
<evidence type="ECO:0000256" key="5">
    <source>
        <dbReference type="ARBA" id="ARBA00020536"/>
    </source>
</evidence>
<evidence type="ECO:0000313" key="18">
    <source>
        <dbReference type="EMBL" id="KEQ88587.1"/>
    </source>
</evidence>
<evidence type="ECO:0000256" key="9">
    <source>
        <dbReference type="ARBA" id="ARBA00022763"/>
    </source>
</evidence>
<keyword evidence="13" id="KW-0238">DNA-binding</keyword>
<dbReference type="GO" id="GO:0005737">
    <property type="term" value="C:cytoplasm"/>
    <property type="evidence" value="ECO:0007669"/>
    <property type="project" value="UniProtKB-SubCell"/>
</dbReference>
<feature type="compositionally biased region" description="Low complexity" evidence="16">
    <location>
        <begin position="844"/>
        <end position="863"/>
    </location>
</feature>
<dbReference type="OrthoDB" id="5396806at2759"/>
<dbReference type="InterPro" id="IPR041803">
    <property type="entry name" value="DEF1_CUE"/>
</dbReference>
<keyword evidence="14" id="KW-0234">DNA repair</keyword>
<dbReference type="HOGENOM" id="CLU_008092_0_0_1"/>
<keyword evidence="7" id="KW-0963">Cytoplasm</keyword>
<evidence type="ECO:0000256" key="11">
    <source>
        <dbReference type="ARBA" id="ARBA00022843"/>
    </source>
</evidence>
<organism evidence="18 19">
    <name type="scientific">Aureobasidium pullulans EXF-150</name>
    <dbReference type="NCBI Taxonomy" id="1043002"/>
    <lineage>
        <taxon>Eukaryota</taxon>
        <taxon>Fungi</taxon>
        <taxon>Dikarya</taxon>
        <taxon>Ascomycota</taxon>
        <taxon>Pezizomycotina</taxon>
        <taxon>Dothideomycetes</taxon>
        <taxon>Dothideomycetidae</taxon>
        <taxon>Dothideales</taxon>
        <taxon>Saccotheciaceae</taxon>
        <taxon>Aureobasidium</taxon>
    </lineage>
</organism>
<evidence type="ECO:0000256" key="10">
    <source>
        <dbReference type="ARBA" id="ARBA00022786"/>
    </source>
</evidence>
<comment type="similarity">
    <text evidence="4">Belongs to the DEF1 family.</text>
</comment>
<feature type="compositionally biased region" description="Polar residues" evidence="16">
    <location>
        <begin position="804"/>
        <end position="814"/>
    </location>
</feature>
<keyword evidence="11" id="KW-0832">Ubl conjugation</keyword>
<feature type="region of interest" description="Disordered" evidence="16">
    <location>
        <begin position="102"/>
        <end position="195"/>
    </location>
</feature>
<keyword evidence="6" id="KW-0158">Chromosome</keyword>
<evidence type="ECO:0000313" key="19">
    <source>
        <dbReference type="Proteomes" id="UP000030706"/>
    </source>
</evidence>
<feature type="compositionally biased region" description="Low complexity" evidence="16">
    <location>
        <begin position="10"/>
        <end position="22"/>
    </location>
</feature>
<dbReference type="PANTHER" id="PTHR16308:SF13">
    <property type="entry name" value="PROTEIN LINGERER"/>
    <property type="match status" value="1"/>
</dbReference>
<evidence type="ECO:0000256" key="12">
    <source>
        <dbReference type="ARBA" id="ARBA00022895"/>
    </source>
</evidence>
<dbReference type="PANTHER" id="PTHR16308">
    <property type="entry name" value="UBIQUITIN ASSOCIATED PROTEIN 2-LIKE/LINGERER"/>
    <property type="match status" value="1"/>
</dbReference>
<feature type="compositionally biased region" description="Low complexity" evidence="16">
    <location>
        <begin position="412"/>
        <end position="423"/>
    </location>
</feature>
<dbReference type="CDD" id="cd14368">
    <property type="entry name" value="CUE_DEF1_like"/>
    <property type="match status" value="1"/>
</dbReference>
<evidence type="ECO:0000256" key="3">
    <source>
        <dbReference type="ARBA" id="ARBA00004574"/>
    </source>
</evidence>
<keyword evidence="8" id="KW-0597">Phosphoprotein</keyword>
<evidence type="ECO:0000256" key="1">
    <source>
        <dbReference type="ARBA" id="ARBA00004123"/>
    </source>
</evidence>
<evidence type="ECO:0000256" key="7">
    <source>
        <dbReference type="ARBA" id="ARBA00022490"/>
    </source>
</evidence>
<feature type="domain" description="CUE" evidence="17">
    <location>
        <begin position="61"/>
        <end position="104"/>
    </location>
</feature>
<evidence type="ECO:0000259" key="17">
    <source>
        <dbReference type="PROSITE" id="PS51140"/>
    </source>
</evidence>
<evidence type="ECO:0000256" key="2">
    <source>
        <dbReference type="ARBA" id="ARBA00004496"/>
    </source>
</evidence>
<dbReference type="AlphaFoldDB" id="A0A074Y327"/>
<dbReference type="InterPro" id="IPR003892">
    <property type="entry name" value="CUE"/>
</dbReference>
<evidence type="ECO:0000256" key="8">
    <source>
        <dbReference type="ARBA" id="ARBA00022553"/>
    </source>
</evidence>
<feature type="region of interest" description="Disordered" evidence="16">
    <location>
        <begin position="216"/>
        <end position="433"/>
    </location>
</feature>
<feature type="compositionally biased region" description="Pro residues" evidence="16">
    <location>
        <begin position="486"/>
        <end position="502"/>
    </location>
</feature>
<feature type="compositionally biased region" description="Low complexity" evidence="16">
    <location>
        <begin position="550"/>
        <end position="568"/>
    </location>
</feature>
<keyword evidence="15" id="KW-0539">Nucleus</keyword>
<proteinExistence type="inferred from homology"/>
<feature type="compositionally biased region" description="Polar residues" evidence="16">
    <location>
        <begin position="378"/>
        <end position="389"/>
    </location>
</feature>
<feature type="compositionally biased region" description="Low complexity" evidence="16">
    <location>
        <begin position="333"/>
        <end position="349"/>
    </location>
</feature>
<evidence type="ECO:0000256" key="15">
    <source>
        <dbReference type="ARBA" id="ARBA00023242"/>
    </source>
</evidence>
<keyword evidence="9" id="KW-0227">DNA damage</keyword>
<dbReference type="GO" id="GO:0000781">
    <property type="term" value="C:chromosome, telomeric region"/>
    <property type="evidence" value="ECO:0007669"/>
    <property type="project" value="UniProtKB-SubCell"/>
</dbReference>
<feature type="compositionally biased region" description="Polar residues" evidence="16">
    <location>
        <begin position="823"/>
        <end position="832"/>
    </location>
</feature>
<dbReference type="GO" id="GO:0003677">
    <property type="term" value="F:DNA binding"/>
    <property type="evidence" value="ECO:0007669"/>
    <property type="project" value="UniProtKB-KW"/>
</dbReference>
<dbReference type="Proteomes" id="UP000030706">
    <property type="component" value="Unassembled WGS sequence"/>
</dbReference>
<dbReference type="RefSeq" id="XP_029764774.1">
    <property type="nucleotide sequence ID" value="XM_029907542.1"/>
</dbReference>
<evidence type="ECO:0000256" key="14">
    <source>
        <dbReference type="ARBA" id="ARBA00023204"/>
    </source>
</evidence>
<dbReference type="GO" id="GO:0006281">
    <property type="term" value="P:DNA repair"/>
    <property type="evidence" value="ECO:0007669"/>
    <property type="project" value="UniProtKB-KW"/>
</dbReference>
<feature type="compositionally biased region" description="Polar residues" evidence="16">
    <location>
        <begin position="670"/>
        <end position="696"/>
    </location>
</feature>
<name>A0A074Y327_AURPU</name>
<keyword evidence="10" id="KW-0833">Ubl conjugation pathway</keyword>
<feature type="compositionally biased region" description="Low complexity" evidence="16">
    <location>
        <begin position="708"/>
        <end position="729"/>
    </location>
</feature>
<evidence type="ECO:0000256" key="16">
    <source>
        <dbReference type="SAM" id="MobiDB-lite"/>
    </source>
</evidence>
<feature type="region of interest" description="Disordered" evidence="16">
    <location>
        <begin position="1"/>
        <end position="56"/>
    </location>
</feature>
<comment type="subcellular location">
    <subcellularLocation>
        <location evidence="3">Chromosome</location>
        <location evidence="3">Telomere</location>
    </subcellularLocation>
    <subcellularLocation>
        <location evidence="2">Cytoplasm</location>
    </subcellularLocation>
    <subcellularLocation>
        <location evidence="1">Nucleus</location>
    </subcellularLocation>
</comment>
<evidence type="ECO:0000256" key="13">
    <source>
        <dbReference type="ARBA" id="ARBA00023125"/>
    </source>
</evidence>
<keyword evidence="19" id="KW-1185">Reference proteome</keyword>
<feature type="compositionally biased region" description="Low complexity" evidence="16">
    <location>
        <begin position="932"/>
        <end position="945"/>
    </location>
</feature>